<sequence length="293" mass="29864">MWILRDGLSVVFEAMEMKLNGSFGFCNSSAAGAPEISPTLMAVSMRLAAAAEFTNLPSTIHSTVAEPSRVSACPSTALSPTLCSTSLSSTTARPTTARSTAARPTTARPTANRSTTARSTAARPTTTTGGSTTTTTTCPGTGTGTTSIRNWNGRVTAKSGGMLHWFIAYNINNGGLLASSVGRNLGIVHAGQGLVKPAFVDGSYCALGQYGALMPSAFAATLTTTTSFASAMSAAATSSFASAMPTATTSSFASAMSTAAAAFASSVAATAMSTTSIFRLDFILCIFTRDEKQ</sequence>
<protein>
    <submittedName>
        <fullName evidence="2">Lipid-transfer protein</fullName>
    </submittedName>
</protein>
<evidence type="ECO:0000256" key="1">
    <source>
        <dbReference type="SAM" id="MobiDB-lite"/>
    </source>
</evidence>
<feature type="compositionally biased region" description="Low complexity" evidence="1">
    <location>
        <begin position="82"/>
        <end position="147"/>
    </location>
</feature>
<dbReference type="EMBL" id="BKCP01004905">
    <property type="protein sequence ID" value="GER34500.1"/>
    <property type="molecule type" value="Genomic_DNA"/>
</dbReference>
<proteinExistence type="predicted"/>
<feature type="region of interest" description="Disordered" evidence="1">
    <location>
        <begin position="82"/>
        <end position="150"/>
    </location>
</feature>
<gene>
    <name evidence="2" type="ORF">STAS_10727</name>
</gene>
<organism evidence="2 3">
    <name type="scientific">Striga asiatica</name>
    <name type="common">Asiatic witchweed</name>
    <name type="synonym">Buchnera asiatica</name>
    <dbReference type="NCBI Taxonomy" id="4170"/>
    <lineage>
        <taxon>Eukaryota</taxon>
        <taxon>Viridiplantae</taxon>
        <taxon>Streptophyta</taxon>
        <taxon>Embryophyta</taxon>
        <taxon>Tracheophyta</taxon>
        <taxon>Spermatophyta</taxon>
        <taxon>Magnoliopsida</taxon>
        <taxon>eudicotyledons</taxon>
        <taxon>Gunneridae</taxon>
        <taxon>Pentapetalae</taxon>
        <taxon>asterids</taxon>
        <taxon>lamiids</taxon>
        <taxon>Lamiales</taxon>
        <taxon>Orobanchaceae</taxon>
        <taxon>Buchnereae</taxon>
        <taxon>Striga</taxon>
    </lineage>
</organism>
<evidence type="ECO:0000313" key="3">
    <source>
        <dbReference type="Proteomes" id="UP000325081"/>
    </source>
</evidence>
<reference evidence="3" key="1">
    <citation type="journal article" date="2019" name="Curr. Biol.">
        <title>Genome Sequence of Striga asiatica Provides Insight into the Evolution of Plant Parasitism.</title>
        <authorList>
            <person name="Yoshida S."/>
            <person name="Kim S."/>
            <person name="Wafula E.K."/>
            <person name="Tanskanen J."/>
            <person name="Kim Y.M."/>
            <person name="Honaas L."/>
            <person name="Yang Z."/>
            <person name="Spallek T."/>
            <person name="Conn C.E."/>
            <person name="Ichihashi Y."/>
            <person name="Cheong K."/>
            <person name="Cui S."/>
            <person name="Der J.P."/>
            <person name="Gundlach H."/>
            <person name="Jiao Y."/>
            <person name="Hori C."/>
            <person name="Ishida J.K."/>
            <person name="Kasahara H."/>
            <person name="Kiba T."/>
            <person name="Kim M.S."/>
            <person name="Koo N."/>
            <person name="Laohavisit A."/>
            <person name="Lee Y.H."/>
            <person name="Lumba S."/>
            <person name="McCourt P."/>
            <person name="Mortimer J.C."/>
            <person name="Mutuku J.M."/>
            <person name="Nomura T."/>
            <person name="Sasaki-Sekimoto Y."/>
            <person name="Seto Y."/>
            <person name="Wang Y."/>
            <person name="Wakatake T."/>
            <person name="Sakakibara H."/>
            <person name="Demura T."/>
            <person name="Yamaguchi S."/>
            <person name="Yoneyama K."/>
            <person name="Manabe R.I."/>
            <person name="Nelson D.C."/>
            <person name="Schulman A.H."/>
            <person name="Timko M.P."/>
            <person name="dePamphilis C.W."/>
            <person name="Choi D."/>
            <person name="Shirasu K."/>
        </authorList>
    </citation>
    <scope>NUCLEOTIDE SEQUENCE [LARGE SCALE GENOMIC DNA]</scope>
    <source>
        <strain evidence="3">cv. UVA1</strain>
    </source>
</reference>
<keyword evidence="3" id="KW-1185">Reference proteome</keyword>
<accession>A0A5A7PNX0</accession>
<dbReference type="AlphaFoldDB" id="A0A5A7PNX0"/>
<name>A0A5A7PNX0_STRAF</name>
<comment type="caution">
    <text evidence="2">The sequence shown here is derived from an EMBL/GenBank/DDBJ whole genome shotgun (WGS) entry which is preliminary data.</text>
</comment>
<dbReference type="Proteomes" id="UP000325081">
    <property type="component" value="Unassembled WGS sequence"/>
</dbReference>
<evidence type="ECO:0000313" key="2">
    <source>
        <dbReference type="EMBL" id="GER34500.1"/>
    </source>
</evidence>